<keyword evidence="2" id="KW-1133">Transmembrane helix</keyword>
<dbReference type="PANTHER" id="PTHR31170">
    <property type="entry name" value="BNAC04G53230D PROTEIN"/>
    <property type="match status" value="1"/>
</dbReference>
<keyword evidence="2" id="KW-0812">Transmembrane</keyword>
<keyword evidence="2" id="KW-0472">Membrane</keyword>
<dbReference type="EMBL" id="KK915447">
    <property type="protein sequence ID" value="KDP22062.1"/>
    <property type="molecule type" value="Genomic_DNA"/>
</dbReference>
<protein>
    <submittedName>
        <fullName evidence="3">Uncharacterized protein</fullName>
    </submittedName>
</protein>
<evidence type="ECO:0000256" key="2">
    <source>
        <dbReference type="SAM" id="Phobius"/>
    </source>
</evidence>
<dbReference type="InterPro" id="IPR004158">
    <property type="entry name" value="DUF247_pln"/>
</dbReference>
<keyword evidence="1" id="KW-0175">Coiled coil</keyword>
<reference evidence="3 4" key="1">
    <citation type="journal article" date="2014" name="PLoS ONE">
        <title>Global Analysis of Gene Expression Profiles in Physic Nut (Jatropha curcas L.) Seedlings Exposed to Salt Stress.</title>
        <authorList>
            <person name="Zhang L."/>
            <person name="Zhang C."/>
            <person name="Wu P."/>
            <person name="Chen Y."/>
            <person name="Li M."/>
            <person name="Jiang H."/>
            <person name="Wu G."/>
        </authorList>
    </citation>
    <scope>NUCLEOTIDE SEQUENCE [LARGE SCALE GENOMIC DNA]</scope>
    <source>
        <strain evidence="4">cv. GZQX0401</strain>
        <tissue evidence="3">Young leaves</tissue>
    </source>
</reference>
<feature type="transmembrane region" description="Helical" evidence="2">
    <location>
        <begin position="407"/>
        <end position="433"/>
    </location>
</feature>
<dbReference type="STRING" id="180498.A0A067JE04"/>
<proteinExistence type="predicted"/>
<dbReference type="PANTHER" id="PTHR31170:SF17">
    <property type="match status" value="1"/>
</dbReference>
<sequence length="434" mass="50375">MEVSVTSTEQIKRNDEVLLDVNELAKSVRSDLKNLHSLSDDCCISRVPKRLRQLNEKAYTPRAVSIGPLHHGKEELKAMEEHKRRYLNEFLEWSEVSIEDYIKQIKEHETRLRNCYSETVGLKSEDFVKIILIDAAFIIMVLLKQSLKEFRSKKDRVFSKPWMIGEVRFDILLLENQLPFFILDDLFKLSNKPPEGHELSIIMLTHNFFIDTFGSWVAKRILDKHDFSKIEHMVDFLRICQQPPKLQNRKKLKKLTVPSVTELLQAGVKFELGSSKKLLNIKFQNGVLEIPPLQIDDNSEILLRNLQAFEQCLCNRDNYVSDYITLVSMLAKGPKDVEILARNGIMENWLVNSEGVSTLFQKLVQENLLFPDDFYFSSLVEDLNSYCKNPWNKWKATLKQDYFNTPWAVISVIAAGFLLIFTVIQSVCSILQLI</sequence>
<feature type="coiled-coil region" evidence="1">
    <location>
        <begin position="69"/>
        <end position="118"/>
    </location>
</feature>
<accession>A0A067JE04</accession>
<evidence type="ECO:0000256" key="1">
    <source>
        <dbReference type="SAM" id="Coils"/>
    </source>
</evidence>
<evidence type="ECO:0000313" key="4">
    <source>
        <dbReference type="Proteomes" id="UP000027138"/>
    </source>
</evidence>
<dbReference type="Pfam" id="PF03140">
    <property type="entry name" value="DUF247"/>
    <property type="match status" value="1"/>
</dbReference>
<dbReference type="Proteomes" id="UP000027138">
    <property type="component" value="Unassembled WGS sequence"/>
</dbReference>
<dbReference type="AlphaFoldDB" id="A0A067JE04"/>
<dbReference type="OrthoDB" id="672127at2759"/>
<keyword evidence="4" id="KW-1185">Reference proteome</keyword>
<name>A0A067JE04_JATCU</name>
<gene>
    <name evidence="3" type="ORF">JCGZ_25893</name>
</gene>
<evidence type="ECO:0000313" key="3">
    <source>
        <dbReference type="EMBL" id="KDP22062.1"/>
    </source>
</evidence>
<organism evidence="3 4">
    <name type="scientific">Jatropha curcas</name>
    <name type="common">Barbados nut</name>
    <dbReference type="NCBI Taxonomy" id="180498"/>
    <lineage>
        <taxon>Eukaryota</taxon>
        <taxon>Viridiplantae</taxon>
        <taxon>Streptophyta</taxon>
        <taxon>Embryophyta</taxon>
        <taxon>Tracheophyta</taxon>
        <taxon>Spermatophyta</taxon>
        <taxon>Magnoliopsida</taxon>
        <taxon>eudicotyledons</taxon>
        <taxon>Gunneridae</taxon>
        <taxon>Pentapetalae</taxon>
        <taxon>rosids</taxon>
        <taxon>fabids</taxon>
        <taxon>Malpighiales</taxon>
        <taxon>Euphorbiaceae</taxon>
        <taxon>Crotonoideae</taxon>
        <taxon>Jatropheae</taxon>
        <taxon>Jatropha</taxon>
    </lineage>
</organism>